<accession>A0AAD9B9F1</accession>
<proteinExistence type="predicted"/>
<evidence type="ECO:0000256" key="1">
    <source>
        <dbReference type="SAM" id="MobiDB-lite"/>
    </source>
</evidence>
<keyword evidence="3" id="KW-1185">Reference proteome</keyword>
<dbReference type="AlphaFoldDB" id="A0AAD9B9F1"/>
<evidence type="ECO:0000313" key="3">
    <source>
        <dbReference type="Proteomes" id="UP001228049"/>
    </source>
</evidence>
<dbReference type="EMBL" id="JASDAP010000026">
    <property type="protein sequence ID" value="KAK1879061.1"/>
    <property type="molecule type" value="Genomic_DNA"/>
</dbReference>
<feature type="region of interest" description="Disordered" evidence="1">
    <location>
        <begin position="1"/>
        <end position="47"/>
    </location>
</feature>
<feature type="compositionally biased region" description="Polar residues" evidence="1">
    <location>
        <begin position="1"/>
        <end position="10"/>
    </location>
</feature>
<sequence length="97" mass="10660">MGLRSRTNGGSEEKKKPKSDAPPGDTLDRDGLLVAGSSTGKERGFQPGIGVGLLAKTPLNYSRPAKRTNIRRRRIQTLLYAALERPRGWALLYHAFV</sequence>
<evidence type="ECO:0000313" key="2">
    <source>
        <dbReference type="EMBL" id="KAK1879061.1"/>
    </source>
</evidence>
<comment type="caution">
    <text evidence="2">The sequence shown here is derived from an EMBL/GenBank/DDBJ whole genome shotgun (WGS) entry which is preliminary data.</text>
</comment>
<name>A0AAD9B9F1_DISEL</name>
<gene>
    <name evidence="2" type="ORF">KUDE01_027184</name>
</gene>
<dbReference type="Proteomes" id="UP001228049">
    <property type="component" value="Unassembled WGS sequence"/>
</dbReference>
<organism evidence="2 3">
    <name type="scientific">Dissostichus eleginoides</name>
    <name type="common">Patagonian toothfish</name>
    <name type="synonym">Dissostichus amissus</name>
    <dbReference type="NCBI Taxonomy" id="100907"/>
    <lineage>
        <taxon>Eukaryota</taxon>
        <taxon>Metazoa</taxon>
        <taxon>Chordata</taxon>
        <taxon>Craniata</taxon>
        <taxon>Vertebrata</taxon>
        <taxon>Euteleostomi</taxon>
        <taxon>Actinopterygii</taxon>
        <taxon>Neopterygii</taxon>
        <taxon>Teleostei</taxon>
        <taxon>Neoteleostei</taxon>
        <taxon>Acanthomorphata</taxon>
        <taxon>Eupercaria</taxon>
        <taxon>Perciformes</taxon>
        <taxon>Notothenioidei</taxon>
        <taxon>Nototheniidae</taxon>
        <taxon>Dissostichus</taxon>
    </lineage>
</organism>
<reference evidence="2" key="1">
    <citation type="submission" date="2023-04" db="EMBL/GenBank/DDBJ databases">
        <title>Chromosome-level genome of Chaenocephalus aceratus.</title>
        <authorList>
            <person name="Park H."/>
        </authorList>
    </citation>
    <scope>NUCLEOTIDE SEQUENCE</scope>
    <source>
        <strain evidence="2">DE</strain>
        <tissue evidence="2">Muscle</tissue>
    </source>
</reference>
<protein>
    <submittedName>
        <fullName evidence="2">Potassium voltage-gated channel subfamily KQT member 3</fullName>
    </submittedName>
</protein>